<evidence type="ECO:0000256" key="4">
    <source>
        <dbReference type="ARBA" id="ARBA00023098"/>
    </source>
</evidence>
<accession>A0A5C3DWT1</accession>
<dbReference type="GO" id="GO:0006641">
    <property type="term" value="P:triglyceride metabolic process"/>
    <property type="evidence" value="ECO:0007669"/>
    <property type="project" value="UniProtKB-ARBA"/>
</dbReference>
<feature type="compositionally biased region" description="Basic and acidic residues" evidence="6">
    <location>
        <begin position="883"/>
        <end position="893"/>
    </location>
</feature>
<comment type="similarity">
    <text evidence="1">Belongs to the PLPL family.</text>
</comment>
<dbReference type="GO" id="GO:0016042">
    <property type="term" value="P:lipid catabolic process"/>
    <property type="evidence" value="ECO:0007669"/>
    <property type="project" value="UniProtKB-UniRule"/>
</dbReference>
<keyword evidence="10" id="KW-1185">Reference proteome</keyword>
<evidence type="ECO:0000256" key="5">
    <source>
        <dbReference type="PROSITE-ProRule" id="PRU01161"/>
    </source>
</evidence>
<feature type="region of interest" description="Disordered" evidence="6">
    <location>
        <begin position="1"/>
        <end position="89"/>
    </location>
</feature>
<dbReference type="InterPro" id="IPR016035">
    <property type="entry name" value="Acyl_Trfase/lysoPLipase"/>
</dbReference>
<evidence type="ECO:0000256" key="2">
    <source>
        <dbReference type="ARBA" id="ARBA00022801"/>
    </source>
</evidence>
<feature type="compositionally biased region" description="Polar residues" evidence="6">
    <location>
        <begin position="10"/>
        <end position="22"/>
    </location>
</feature>
<feature type="compositionally biased region" description="Acidic residues" evidence="6">
    <location>
        <begin position="976"/>
        <end position="988"/>
    </location>
</feature>
<keyword evidence="7" id="KW-0472">Membrane</keyword>
<dbReference type="SUPFAM" id="SSF52151">
    <property type="entry name" value="FabD/lysophospholipase-like"/>
    <property type="match status" value="1"/>
</dbReference>
<dbReference type="InterPro" id="IPR050301">
    <property type="entry name" value="NTE"/>
</dbReference>
<keyword evidence="3 5" id="KW-0442">Lipid degradation</keyword>
<feature type="region of interest" description="Disordered" evidence="6">
    <location>
        <begin position="834"/>
        <end position="1006"/>
    </location>
</feature>
<dbReference type="CDD" id="cd07232">
    <property type="entry name" value="Pat_PLPL"/>
    <property type="match status" value="1"/>
</dbReference>
<feature type="transmembrane region" description="Helical" evidence="7">
    <location>
        <begin position="229"/>
        <end position="249"/>
    </location>
</feature>
<evidence type="ECO:0000256" key="3">
    <source>
        <dbReference type="ARBA" id="ARBA00022963"/>
    </source>
</evidence>
<dbReference type="EMBL" id="OOIN01000004">
    <property type="protein sequence ID" value="SPO22678.1"/>
    <property type="molecule type" value="Genomic_DNA"/>
</dbReference>
<dbReference type="PROSITE" id="PS51635">
    <property type="entry name" value="PNPLA"/>
    <property type="match status" value="1"/>
</dbReference>
<evidence type="ECO:0000256" key="1">
    <source>
        <dbReference type="ARBA" id="ARBA00006104"/>
    </source>
</evidence>
<feature type="compositionally biased region" description="Low complexity" evidence="6">
    <location>
        <begin position="154"/>
        <end position="171"/>
    </location>
</feature>
<dbReference type="PANTHER" id="PTHR14226:SF66">
    <property type="entry name" value="TRIACYLGLYCEROL LIPASE PTL2"/>
    <property type="match status" value="1"/>
</dbReference>
<keyword evidence="7" id="KW-0812">Transmembrane</keyword>
<name>A0A5C3DWT1_9BASI</name>
<feature type="region of interest" description="Disordered" evidence="6">
    <location>
        <begin position="147"/>
        <end position="184"/>
    </location>
</feature>
<feature type="region of interest" description="Disordered" evidence="6">
    <location>
        <begin position="742"/>
        <end position="806"/>
    </location>
</feature>
<evidence type="ECO:0000313" key="9">
    <source>
        <dbReference type="EMBL" id="SPO22678.1"/>
    </source>
</evidence>
<feature type="compositionally biased region" description="Basic and acidic residues" evidence="6">
    <location>
        <begin position="842"/>
        <end position="854"/>
    </location>
</feature>
<reference evidence="9 10" key="1">
    <citation type="submission" date="2018-03" db="EMBL/GenBank/DDBJ databases">
        <authorList>
            <person name="Guldener U."/>
        </authorList>
    </citation>
    <scope>NUCLEOTIDE SEQUENCE [LARGE SCALE GENOMIC DNA]</scope>
    <source>
        <strain evidence="9 10">NBRC100155</strain>
    </source>
</reference>
<evidence type="ECO:0000256" key="7">
    <source>
        <dbReference type="SAM" id="Phobius"/>
    </source>
</evidence>
<feature type="compositionally biased region" description="Basic residues" evidence="6">
    <location>
        <begin position="954"/>
        <end position="966"/>
    </location>
</feature>
<dbReference type="Proteomes" id="UP000324022">
    <property type="component" value="Unassembled WGS sequence"/>
</dbReference>
<dbReference type="GO" id="GO:0004806">
    <property type="term" value="F:triacylglycerol lipase activity"/>
    <property type="evidence" value="ECO:0007669"/>
    <property type="project" value="InterPro"/>
</dbReference>
<sequence>MTSIFKRRQQPNPASLSTSNNPVEKAVASSSSAQPSFSQQSSQSPSHSRRSSQPQNSSNSDKPNLKTASKRRRSLGNLLSPTLFPRTPEEELDPLLTEDYVVPHHIDAFREALAQDLGQQEYNPTSSAHITGSSSWNVFGYGNAAKSPTETGQASAAAAPSASFAEPKSPAMAEPSGTRASNPRKVGRIAAASDFAPINEKVSRKNKNKKGSIVDSGTREGFVFHTLRWPLLIAIFVVISLEFLLYVLVRQLVNVIEYSIAWRGKKGQLRKRMRSASTYTEWKEAALAQDDFLGYEKWKTEDGSGFYDWILVKKVKSSLKSFREKDDAENLLGVLDLCLRNNFAGTENFRLYSETYFGTKYLVESYLAEIETALAYIQTTDKVSLETKRSFYRTVSKNLGRSALCLSGGASFGYYHIGVVRAFLDANLLPKVVTGTSAGGLIAALTCTRTDAELRTMLVPALADRITACEEPFSVWARRAWATGARFDTVKWAEKASFFTMGSMTFKEAYERTGKVLCISVIPADRHSPVKLLNYITAPDCVIWSSLLASAAVPGILNPVCLMQKQKGTGEIVPWNWGHRFKDGSLRVDIPLQDLHALFNVNYPIVSQVNPHVHLFHFGSKGSPGRPTAHRKGKGWRGGFILSASERILKLNLSMNFKILRDLDLLPAILGQDWSSVFLQRFGGAVTILPKTRAWDWVRILSDPDRKELTRMMSVGKSVTFPKLHMIENRVRLERAIEQGRKACRRASRASSNGGKPDRSPLGNNIQPLPAIDGSRTSGESQSRREAVGAARSATSLPSDTDNEDFFSSKDVAGLTKVAGSAIRVNGMLVDSAVGTPNSVGHPDDPPPPKESRPKPYPTYSGYLIDSQGPTSRNNEEDEAEDESGRAVREWLDRSQNPSAANPADDAAREAEGETQLPFLSAVHSKGGAVRRNGNGNGNGNGTTHRPSFGSSPIHHRLRTWHGHSRHSWDDRSQDFGEEEDQVVEPEDGERSFYESDDSSGDESDA</sequence>
<feature type="active site" description="Proton acceptor" evidence="5">
    <location>
        <position position="583"/>
    </location>
</feature>
<keyword evidence="2 5" id="KW-0378">Hydrolase</keyword>
<evidence type="ECO:0000256" key="6">
    <source>
        <dbReference type="SAM" id="MobiDB-lite"/>
    </source>
</evidence>
<evidence type="ECO:0000259" key="8">
    <source>
        <dbReference type="PROSITE" id="PS51635"/>
    </source>
</evidence>
<comment type="caution">
    <text evidence="5">Lacks conserved residue(s) required for the propagation of feature annotation.</text>
</comment>
<feature type="short sequence motif" description="GXSXG" evidence="5">
    <location>
        <begin position="435"/>
        <end position="439"/>
    </location>
</feature>
<feature type="compositionally biased region" description="Low complexity" evidence="6">
    <location>
        <begin position="28"/>
        <end position="60"/>
    </location>
</feature>
<dbReference type="PANTHER" id="PTHR14226">
    <property type="entry name" value="NEUROPATHY TARGET ESTERASE/SWISS CHEESE D.MELANOGASTER"/>
    <property type="match status" value="1"/>
</dbReference>
<protein>
    <submittedName>
        <fullName evidence="9">Related to TGL5 - triacylglycerol lipase</fullName>
    </submittedName>
</protein>
<feature type="compositionally biased region" description="Acidic residues" evidence="6">
    <location>
        <begin position="995"/>
        <end position="1006"/>
    </location>
</feature>
<feature type="active site" description="Nucleophile" evidence="5">
    <location>
        <position position="437"/>
    </location>
</feature>
<organism evidence="9 10">
    <name type="scientific">Ustilago trichophora</name>
    <dbReference type="NCBI Taxonomy" id="86804"/>
    <lineage>
        <taxon>Eukaryota</taxon>
        <taxon>Fungi</taxon>
        <taxon>Dikarya</taxon>
        <taxon>Basidiomycota</taxon>
        <taxon>Ustilaginomycotina</taxon>
        <taxon>Ustilaginomycetes</taxon>
        <taxon>Ustilaginales</taxon>
        <taxon>Ustilaginaceae</taxon>
        <taxon>Ustilago</taxon>
    </lineage>
</organism>
<feature type="domain" description="PNPLA" evidence="8">
    <location>
        <begin position="404"/>
        <end position="596"/>
    </location>
</feature>
<dbReference type="Pfam" id="PF11815">
    <property type="entry name" value="DUF3336"/>
    <property type="match status" value="1"/>
</dbReference>
<dbReference type="OrthoDB" id="15478at2759"/>
<gene>
    <name evidence="9" type="ORF">UTRI_01356</name>
</gene>
<dbReference type="Gene3D" id="3.40.1090.10">
    <property type="entry name" value="Cytosolic phospholipase A2 catalytic domain"/>
    <property type="match status" value="2"/>
</dbReference>
<keyword evidence="7" id="KW-1133">Transmembrane helix</keyword>
<evidence type="ECO:0000313" key="10">
    <source>
        <dbReference type="Proteomes" id="UP000324022"/>
    </source>
</evidence>
<dbReference type="InterPro" id="IPR002641">
    <property type="entry name" value="PNPLA_dom"/>
</dbReference>
<dbReference type="InterPro" id="IPR021771">
    <property type="entry name" value="Triacylglycerol_lipase_N"/>
</dbReference>
<dbReference type="Pfam" id="PF01734">
    <property type="entry name" value="Patatin"/>
    <property type="match status" value="1"/>
</dbReference>
<keyword evidence="4 5" id="KW-0443">Lipid metabolism</keyword>
<proteinExistence type="inferred from homology"/>
<dbReference type="AlphaFoldDB" id="A0A5C3DWT1"/>